<comment type="function">
    <text evidence="2">DNA-dependent RNA polymerase (RNAP) catalyzes the transcription of DNA into RNA using the four ribonucleoside triphosphates as substrates.</text>
</comment>
<comment type="subunit">
    <text evidence="2">Part of the RNA polymerase complex.</text>
</comment>
<dbReference type="PANTHER" id="PTHR10535">
    <property type="entry name" value="DNA-DIRECTED RNA POLYMERASES I, II, AND III SUBUNIT RPABC1"/>
    <property type="match status" value="1"/>
</dbReference>
<gene>
    <name evidence="2" type="primary">rpo5</name>
    <name evidence="2" type="synonym">rpoH</name>
    <name evidence="4" type="ORF">H1016_04415</name>
</gene>
<dbReference type="GO" id="GO:0006366">
    <property type="term" value="P:transcription by RNA polymerase II"/>
    <property type="evidence" value="ECO:0007669"/>
    <property type="project" value="TreeGrafter"/>
</dbReference>
<name>A0A832USL2_9ARCH</name>
<dbReference type="Gene3D" id="3.90.940.20">
    <property type="entry name" value="RPB5-like RNA polymerase subunit"/>
    <property type="match status" value="1"/>
</dbReference>
<dbReference type="GO" id="GO:0003899">
    <property type="term" value="F:DNA-directed RNA polymerase activity"/>
    <property type="evidence" value="ECO:0007669"/>
    <property type="project" value="UniProtKB-UniRule"/>
</dbReference>
<evidence type="ECO:0000313" key="4">
    <source>
        <dbReference type="EMBL" id="HIK00752.1"/>
    </source>
</evidence>
<dbReference type="GO" id="GO:0005737">
    <property type="term" value="C:cytoplasm"/>
    <property type="evidence" value="ECO:0007669"/>
    <property type="project" value="UniProtKB-SubCell"/>
</dbReference>
<dbReference type="Pfam" id="PF01191">
    <property type="entry name" value="RNA_pol_Rpb5_C"/>
    <property type="match status" value="1"/>
</dbReference>
<feature type="domain" description="RNA polymerase subunit H/Rpb5 C-terminal" evidence="3">
    <location>
        <begin position="11"/>
        <end position="80"/>
    </location>
</feature>
<sequence>MAEKKEEILLIEHEFIPKHELITEEEVAKLLEEYPIRKDQLPKIFRNDPAIRHLSAKRGDVIRIIRKSPTAGRAVYYRIVV</sequence>
<dbReference type="EMBL" id="DVAB01000037">
    <property type="protein sequence ID" value="HIK00752.1"/>
    <property type="molecule type" value="Genomic_DNA"/>
</dbReference>
<keyword evidence="5" id="KW-1185">Reference proteome</keyword>
<dbReference type="InterPro" id="IPR035913">
    <property type="entry name" value="RPB5-like_sf"/>
</dbReference>
<dbReference type="GO" id="GO:0006362">
    <property type="term" value="P:transcription elongation by RNA polymerase I"/>
    <property type="evidence" value="ECO:0007669"/>
    <property type="project" value="TreeGrafter"/>
</dbReference>
<dbReference type="Proteomes" id="UP000646946">
    <property type="component" value="Unassembled WGS sequence"/>
</dbReference>
<comment type="subcellular location">
    <subcellularLocation>
        <location evidence="2">Cytoplasm</location>
    </subcellularLocation>
</comment>
<accession>A0A832USL2</accession>
<dbReference type="NCBIfam" id="NF007129">
    <property type="entry name" value="PRK09570.1"/>
    <property type="match status" value="1"/>
</dbReference>
<keyword evidence="2" id="KW-0963">Cytoplasm</keyword>
<protein>
    <recommendedName>
        <fullName evidence="2">DNA-directed RNA polymerase subunit Rpo5</fullName>
        <ecNumber evidence="2">2.7.7.6</ecNumber>
    </recommendedName>
    <alternativeName>
        <fullName evidence="2">DNA-directed RNA polymerase subunit H</fullName>
    </alternativeName>
</protein>
<reference evidence="4 5" key="1">
    <citation type="journal article" name="Nat. Commun.">
        <title>Undinarchaeota illuminate DPANN phylogeny and the impact of gene transfer on archaeal evolution.</title>
        <authorList>
            <person name="Dombrowski N."/>
            <person name="Williams T.A."/>
            <person name="Sun J."/>
            <person name="Woodcroft B.J."/>
            <person name="Lee J.H."/>
            <person name="Minh B.Q."/>
            <person name="Rinke C."/>
            <person name="Spang A."/>
        </authorList>
    </citation>
    <scope>NUCLEOTIDE SEQUENCE [LARGE SCALE GENOMIC DNA]</scope>
    <source>
        <strain evidence="4">MAG_bin1129</strain>
    </source>
</reference>
<comment type="catalytic activity">
    <reaction evidence="2">
        <text>RNA(n) + a ribonucleoside 5'-triphosphate = RNA(n+1) + diphosphate</text>
        <dbReference type="Rhea" id="RHEA:21248"/>
        <dbReference type="Rhea" id="RHEA-COMP:14527"/>
        <dbReference type="Rhea" id="RHEA-COMP:17342"/>
        <dbReference type="ChEBI" id="CHEBI:33019"/>
        <dbReference type="ChEBI" id="CHEBI:61557"/>
        <dbReference type="ChEBI" id="CHEBI:140395"/>
        <dbReference type="EC" id="2.7.7.6"/>
    </reaction>
</comment>
<dbReference type="GO" id="GO:0003677">
    <property type="term" value="F:DNA binding"/>
    <property type="evidence" value="ECO:0007669"/>
    <property type="project" value="InterPro"/>
</dbReference>
<evidence type="ECO:0000259" key="3">
    <source>
        <dbReference type="Pfam" id="PF01191"/>
    </source>
</evidence>
<dbReference type="InterPro" id="IPR000783">
    <property type="entry name" value="RNA_pol_subH/Rpb5_C"/>
</dbReference>
<dbReference type="AlphaFoldDB" id="A0A832USL2"/>
<evidence type="ECO:0000313" key="5">
    <source>
        <dbReference type="Proteomes" id="UP000646946"/>
    </source>
</evidence>
<dbReference type="GO" id="GO:0042797">
    <property type="term" value="P:tRNA transcription by RNA polymerase III"/>
    <property type="evidence" value="ECO:0007669"/>
    <property type="project" value="TreeGrafter"/>
</dbReference>
<dbReference type="EC" id="2.7.7.6" evidence="2"/>
<organism evidence="4 5">
    <name type="scientific">Candidatus Naiadarchaeum limnaeum</name>
    <dbReference type="NCBI Taxonomy" id="2756139"/>
    <lineage>
        <taxon>Archaea</taxon>
        <taxon>Candidatus Undinarchaeota</taxon>
        <taxon>Candidatus Undinarchaeia</taxon>
        <taxon>Candidatus Naiadarchaeales</taxon>
        <taxon>Candidatus Naiadarchaeaceae</taxon>
        <taxon>Candidatus Naiadarchaeum</taxon>
    </lineage>
</organism>
<keyword evidence="2 4" id="KW-0808">Transferase</keyword>
<dbReference type="SUPFAM" id="SSF55287">
    <property type="entry name" value="RPB5-like RNA polymerase subunit"/>
    <property type="match status" value="1"/>
</dbReference>
<keyword evidence="1 2" id="KW-0804">Transcription</keyword>
<keyword evidence="2 4" id="KW-0240">DNA-directed RNA polymerase</keyword>
<evidence type="ECO:0000256" key="2">
    <source>
        <dbReference type="HAMAP-Rule" id="MF_00025"/>
    </source>
</evidence>
<dbReference type="GO" id="GO:0000428">
    <property type="term" value="C:DNA-directed RNA polymerase complex"/>
    <property type="evidence" value="ECO:0007669"/>
    <property type="project" value="UniProtKB-KW"/>
</dbReference>
<proteinExistence type="inferred from homology"/>
<dbReference type="InterPro" id="IPR014381">
    <property type="entry name" value="Arch_Rpo5/euc_Rpb5"/>
</dbReference>
<dbReference type="PANTHER" id="PTHR10535:SF0">
    <property type="entry name" value="DNA-DIRECTED RNA POLYMERASES I, II, AND III SUBUNIT RPABC1"/>
    <property type="match status" value="1"/>
</dbReference>
<keyword evidence="2 4" id="KW-0548">Nucleotidyltransferase</keyword>
<comment type="caution">
    <text evidence="4">The sequence shown here is derived from an EMBL/GenBank/DDBJ whole genome shotgun (WGS) entry which is preliminary data.</text>
</comment>
<dbReference type="HAMAP" id="MF_00025">
    <property type="entry name" value="RNApol_Rpo5_RPB5"/>
    <property type="match status" value="1"/>
</dbReference>
<evidence type="ECO:0000256" key="1">
    <source>
        <dbReference type="ARBA" id="ARBA00023163"/>
    </source>
</evidence>
<comment type="similarity">
    <text evidence="2">Belongs to the archaeal Rpo5/eukaryotic RPB5 RNA polymerase subunit family.</text>
</comment>